<dbReference type="GO" id="GO:0005524">
    <property type="term" value="F:ATP binding"/>
    <property type="evidence" value="ECO:0007669"/>
    <property type="project" value="UniProtKB-KW"/>
</dbReference>
<evidence type="ECO:0000256" key="1">
    <source>
        <dbReference type="ARBA" id="ARBA00005048"/>
    </source>
</evidence>
<evidence type="ECO:0000256" key="2">
    <source>
        <dbReference type="ARBA" id="ARBA00022679"/>
    </source>
</evidence>
<evidence type="ECO:0000256" key="3">
    <source>
        <dbReference type="ARBA" id="ARBA00022695"/>
    </source>
</evidence>
<evidence type="ECO:0000256" key="7">
    <source>
        <dbReference type="ARBA" id="ARBA00049370"/>
    </source>
</evidence>
<comment type="similarity">
    <text evidence="6 8">Belongs to the sulfate adenylyltransferase family.</text>
</comment>
<evidence type="ECO:0000313" key="11">
    <source>
        <dbReference type="EMBL" id="MBJ7608246.1"/>
    </source>
</evidence>
<dbReference type="GO" id="GO:0000103">
    <property type="term" value="P:sulfate assimilation"/>
    <property type="evidence" value="ECO:0007669"/>
    <property type="project" value="UniProtKB-UniRule"/>
</dbReference>
<dbReference type="Pfam" id="PF01747">
    <property type="entry name" value="ATP-sulfurylase"/>
    <property type="match status" value="1"/>
</dbReference>
<reference evidence="11 12" key="1">
    <citation type="submission" date="2020-10" db="EMBL/GenBank/DDBJ databases">
        <title>Ca. Dormibacterota MAGs.</title>
        <authorList>
            <person name="Montgomery K."/>
        </authorList>
    </citation>
    <scope>NUCLEOTIDE SEQUENCE [LARGE SCALE GENOMIC DNA]</scope>
    <source>
        <strain evidence="11">Mitchell_Peninsula_5</strain>
    </source>
</reference>
<dbReference type="InterPro" id="IPR014729">
    <property type="entry name" value="Rossmann-like_a/b/a_fold"/>
</dbReference>
<comment type="caution">
    <text evidence="11">The sequence shown here is derived from an EMBL/GenBank/DDBJ whole genome shotgun (WGS) entry which is preliminary data.</text>
</comment>
<dbReference type="Gene3D" id="3.10.400.10">
    <property type="entry name" value="Sulfate adenylyltransferase"/>
    <property type="match status" value="1"/>
</dbReference>
<sequence length="387" mass="42263">MSEVISPIGGTLANRQRPLDSFDSALTRADAPSLHVSDAVIADLEMLGNGAYSPLTGFMTQADYEPVVHRAELADGTCWTMPITLPVSVAEARGLSAADVVALRDQGGRFRGTLTVRDVFARNLRAEARKVYRTEDAEHPGVGALYGAGEILVGGDVEVVAGPMRDDVLTPAQTRAEFERRGWSTVVAFQTRNPIHRAHEYLTKVALEQVDGLLLHPLSGGTKDDDVPLETRVRCYQVLIAGYYPPARTLLSLFPATMRYAGPREAIYHGLVRRNYGCSHFIIGRDAAGVGTYYGTYDAQLLYDELGGVDRLGFTAVKFEHSFYCTACDSMASERTCPHGIDERLVLSGTKVRELLVRGDALPPQFTRPAVAEVLRESYRRGAKLAS</sequence>
<dbReference type="GO" id="GO:0004781">
    <property type="term" value="F:sulfate adenylyltransferase (ATP) activity"/>
    <property type="evidence" value="ECO:0007669"/>
    <property type="project" value="UniProtKB-UniRule"/>
</dbReference>
<evidence type="ECO:0000313" key="12">
    <source>
        <dbReference type="Proteomes" id="UP000614410"/>
    </source>
</evidence>
<feature type="domain" description="Sulphate adenylyltransferase catalytic" evidence="9">
    <location>
        <begin position="169"/>
        <end position="377"/>
    </location>
</feature>
<dbReference type="InterPro" id="IPR025980">
    <property type="entry name" value="ATP-Sase_PUA-like_dom"/>
</dbReference>
<dbReference type="SUPFAM" id="SSF88697">
    <property type="entry name" value="PUA domain-like"/>
    <property type="match status" value="1"/>
</dbReference>
<evidence type="ECO:0000259" key="9">
    <source>
        <dbReference type="Pfam" id="PF01747"/>
    </source>
</evidence>
<dbReference type="PANTHER" id="PTHR43509">
    <property type="match status" value="1"/>
</dbReference>
<dbReference type="EC" id="2.7.7.4" evidence="8"/>
<comment type="pathway">
    <text evidence="1 8">Sulfur metabolism; hydrogen sulfide biosynthesis; sulfite from sulfate: step 1/3.</text>
</comment>
<keyword evidence="4 8" id="KW-0547">Nucleotide-binding</keyword>
<evidence type="ECO:0000256" key="6">
    <source>
        <dbReference type="ARBA" id="ARBA00037980"/>
    </source>
</evidence>
<dbReference type="GO" id="GO:0070814">
    <property type="term" value="P:hydrogen sulfide biosynthetic process"/>
    <property type="evidence" value="ECO:0007669"/>
    <property type="project" value="UniProtKB-UniRule"/>
</dbReference>
<dbReference type="AlphaFoldDB" id="A0A934KEV9"/>
<gene>
    <name evidence="8 11" type="primary">sat</name>
    <name evidence="11" type="ORF">JF887_02285</name>
</gene>
<evidence type="ECO:0000256" key="4">
    <source>
        <dbReference type="ARBA" id="ARBA00022741"/>
    </source>
</evidence>
<dbReference type="InterPro" id="IPR015947">
    <property type="entry name" value="PUA-like_sf"/>
</dbReference>
<accession>A0A934KEV9</accession>
<feature type="domain" description="ATP-sulfurylase PUA-like" evidence="10">
    <location>
        <begin position="5"/>
        <end position="160"/>
    </location>
</feature>
<organism evidence="11 12">
    <name type="scientific">Candidatus Amunia macphersoniae</name>
    <dbReference type="NCBI Taxonomy" id="3127014"/>
    <lineage>
        <taxon>Bacteria</taxon>
        <taxon>Bacillati</taxon>
        <taxon>Candidatus Dormiibacterota</taxon>
        <taxon>Candidatus Dormibacteria</taxon>
        <taxon>Candidatus Aeolococcales</taxon>
        <taxon>Candidatus Aeolococcaceae</taxon>
        <taxon>Candidatus Amunia</taxon>
    </lineage>
</organism>
<dbReference type="Pfam" id="PF14306">
    <property type="entry name" value="PUA_2"/>
    <property type="match status" value="1"/>
</dbReference>
<dbReference type="InterPro" id="IPR002650">
    <property type="entry name" value="Sulphate_adenylyltransferase"/>
</dbReference>
<dbReference type="Proteomes" id="UP000614410">
    <property type="component" value="Unassembled WGS sequence"/>
</dbReference>
<dbReference type="EMBL" id="JAEKNN010000009">
    <property type="protein sequence ID" value="MBJ7608246.1"/>
    <property type="molecule type" value="Genomic_DNA"/>
</dbReference>
<comment type="catalytic activity">
    <reaction evidence="7 8">
        <text>sulfate + ATP + H(+) = adenosine 5'-phosphosulfate + diphosphate</text>
        <dbReference type="Rhea" id="RHEA:18133"/>
        <dbReference type="ChEBI" id="CHEBI:15378"/>
        <dbReference type="ChEBI" id="CHEBI:16189"/>
        <dbReference type="ChEBI" id="CHEBI:30616"/>
        <dbReference type="ChEBI" id="CHEBI:33019"/>
        <dbReference type="ChEBI" id="CHEBI:58243"/>
        <dbReference type="EC" id="2.7.7.4"/>
    </reaction>
</comment>
<keyword evidence="2 8" id="KW-0808">Transferase</keyword>
<keyword evidence="3 8" id="KW-0548">Nucleotidyltransferase</keyword>
<proteinExistence type="inferred from homology"/>
<dbReference type="Gene3D" id="3.40.50.620">
    <property type="entry name" value="HUPs"/>
    <property type="match status" value="1"/>
</dbReference>
<dbReference type="SUPFAM" id="SSF52374">
    <property type="entry name" value="Nucleotidylyl transferase"/>
    <property type="match status" value="1"/>
</dbReference>
<protein>
    <recommendedName>
        <fullName evidence="8">Sulfate adenylyltransferase</fullName>
        <ecNumber evidence="8">2.7.7.4</ecNumber>
    </recommendedName>
    <alternativeName>
        <fullName evidence="8">ATP-sulfurylase</fullName>
    </alternativeName>
    <alternativeName>
        <fullName evidence="8">Sulfate adenylate transferase</fullName>
        <shortName evidence="8">SAT</shortName>
    </alternativeName>
</protein>
<evidence type="ECO:0000259" key="10">
    <source>
        <dbReference type="Pfam" id="PF14306"/>
    </source>
</evidence>
<evidence type="ECO:0000256" key="5">
    <source>
        <dbReference type="ARBA" id="ARBA00022840"/>
    </source>
</evidence>
<dbReference type="InterPro" id="IPR024951">
    <property type="entry name" value="Sulfurylase_cat_dom"/>
</dbReference>
<name>A0A934KEV9_9BACT</name>
<dbReference type="CDD" id="cd00517">
    <property type="entry name" value="ATPS"/>
    <property type="match status" value="1"/>
</dbReference>
<dbReference type="HAMAP" id="MF_00066">
    <property type="entry name" value="Sulf_adenylyltr"/>
    <property type="match status" value="1"/>
</dbReference>
<dbReference type="NCBIfam" id="NF003166">
    <property type="entry name" value="PRK04149.1"/>
    <property type="match status" value="1"/>
</dbReference>
<dbReference type="InterPro" id="IPR020792">
    <property type="entry name" value="SO4_adenylyltransferase_pro"/>
</dbReference>
<dbReference type="NCBIfam" id="TIGR00339">
    <property type="entry name" value="sopT"/>
    <property type="match status" value="1"/>
</dbReference>
<keyword evidence="5 8" id="KW-0067">ATP-binding</keyword>
<dbReference type="PANTHER" id="PTHR43509:SF1">
    <property type="entry name" value="SULFATE ADENYLYLTRANSFERASE"/>
    <property type="match status" value="1"/>
</dbReference>
<evidence type="ECO:0000256" key="8">
    <source>
        <dbReference type="HAMAP-Rule" id="MF_00066"/>
    </source>
</evidence>